<dbReference type="AlphaFoldDB" id="A0A6U4FYC1"/>
<gene>
    <name evidence="1" type="ORF">PPAR1163_LOCUS12933</name>
    <name evidence="2" type="ORF">PPAR1163_LOCUS12934</name>
</gene>
<dbReference type="EMBL" id="HBGJ01019966">
    <property type="protein sequence ID" value="CAD9254566.1"/>
    <property type="molecule type" value="Transcribed_RNA"/>
</dbReference>
<evidence type="ECO:0000313" key="2">
    <source>
        <dbReference type="EMBL" id="CAD9254567.1"/>
    </source>
</evidence>
<organism evidence="2">
    <name type="scientific">Phaeomonas parva</name>
    <dbReference type="NCBI Taxonomy" id="124430"/>
    <lineage>
        <taxon>Eukaryota</taxon>
        <taxon>Sar</taxon>
        <taxon>Stramenopiles</taxon>
        <taxon>Ochrophyta</taxon>
        <taxon>Pinguiophyceae</taxon>
        <taxon>Pinguiochrysidales</taxon>
        <taxon>Pinguiochrysidaceae</taxon>
        <taxon>Phaeomonas</taxon>
    </lineage>
</organism>
<reference evidence="2" key="1">
    <citation type="submission" date="2021-01" db="EMBL/GenBank/DDBJ databases">
        <authorList>
            <person name="Corre E."/>
            <person name="Pelletier E."/>
            <person name="Niang G."/>
            <person name="Scheremetjew M."/>
            <person name="Finn R."/>
            <person name="Kale V."/>
            <person name="Holt S."/>
            <person name="Cochrane G."/>
            <person name="Meng A."/>
            <person name="Brown T."/>
            <person name="Cohen L."/>
        </authorList>
    </citation>
    <scope>NUCLEOTIDE SEQUENCE</scope>
    <source>
        <strain evidence="2">CCMP2877</strain>
    </source>
</reference>
<proteinExistence type="predicted"/>
<accession>A0A6U4FYC1</accession>
<sequence length="189" mass="19820">MASAPPSVEYPAAPAGGYVAPSEEQTALCAPMEHTAAHAAQVDAPPSYDAMLAYRLQMEELNAQESASAAAAAAATAEAHSYSSASSGPAQLRSAGPQTPADVNTITAAEQASALADPDVQADKHKYVRCNSCSQWLQVPDSARMVFCPMCDTTSQCTGENTRYPKKKNKAPKKKPGLFSCFDFTQGQS</sequence>
<name>A0A6U4FYC1_9STRA</name>
<protein>
    <submittedName>
        <fullName evidence="2">Uncharacterized protein</fullName>
    </submittedName>
</protein>
<dbReference type="EMBL" id="HBGJ01019967">
    <property type="protein sequence ID" value="CAD9254567.1"/>
    <property type="molecule type" value="Transcribed_RNA"/>
</dbReference>
<evidence type="ECO:0000313" key="1">
    <source>
        <dbReference type="EMBL" id="CAD9254566.1"/>
    </source>
</evidence>